<feature type="transmembrane region" description="Helical" evidence="1">
    <location>
        <begin position="49"/>
        <end position="69"/>
    </location>
</feature>
<keyword evidence="3" id="KW-1185">Reference proteome</keyword>
<reference evidence="2 3" key="1">
    <citation type="submission" date="2020-08" db="EMBL/GenBank/DDBJ databases">
        <title>Genomic Encyclopedia of Type Strains, Phase IV (KMG-IV): sequencing the most valuable type-strain genomes for metagenomic binning, comparative biology and taxonomic classification.</title>
        <authorList>
            <person name="Goeker M."/>
        </authorList>
    </citation>
    <scope>NUCLEOTIDE SEQUENCE [LARGE SCALE GENOMIC DNA]</scope>
    <source>
        <strain evidence="2 3">DSM 45385</strain>
    </source>
</reference>
<keyword evidence="1" id="KW-0472">Membrane</keyword>
<protein>
    <submittedName>
        <fullName evidence="2">Uncharacterized protein</fullName>
    </submittedName>
</protein>
<organism evidence="2 3">
    <name type="scientific">Nonomuraea endophytica</name>
    <dbReference type="NCBI Taxonomy" id="714136"/>
    <lineage>
        <taxon>Bacteria</taxon>
        <taxon>Bacillati</taxon>
        <taxon>Actinomycetota</taxon>
        <taxon>Actinomycetes</taxon>
        <taxon>Streptosporangiales</taxon>
        <taxon>Streptosporangiaceae</taxon>
        <taxon>Nonomuraea</taxon>
    </lineage>
</organism>
<evidence type="ECO:0000256" key="1">
    <source>
        <dbReference type="SAM" id="Phobius"/>
    </source>
</evidence>
<name>A0A7W8A2W7_9ACTN</name>
<keyword evidence="1" id="KW-0812">Transmembrane</keyword>
<dbReference type="AlphaFoldDB" id="A0A7W8A2W7"/>
<gene>
    <name evidence="2" type="ORF">HNR40_003980</name>
</gene>
<accession>A0A7W8A2W7</accession>
<comment type="caution">
    <text evidence="2">The sequence shown here is derived from an EMBL/GenBank/DDBJ whole genome shotgun (WGS) entry which is preliminary data.</text>
</comment>
<dbReference type="EMBL" id="JACHIN010000005">
    <property type="protein sequence ID" value="MBB5078494.1"/>
    <property type="molecule type" value="Genomic_DNA"/>
</dbReference>
<evidence type="ECO:0000313" key="3">
    <source>
        <dbReference type="Proteomes" id="UP000568380"/>
    </source>
</evidence>
<sequence length="302" mass="33606">MSGRQAKVVVDPTVPDQAAELLRQHRKLLVRMRGGWAPPHKRRSVAARITYKIILIAMASCATVAALAFFRAAHYTTFAFIMTGVSFLILASLLKPNPDAEVEKQLDSELDVYECARKYQGRFVLREDLDEAARALMLRAHCAIDAVTESRVNAEGLLDGARNAVMLPAQEWEIARLLSKLSGLRSEHREVMSEGVTPEVLAVSVPLSRVLESSERAVIDRVEALERYAGHVRDAERAYRARSQIERLTAKLPRYEELLAESGADGQAVPELTELADDAGRLEQALRDSVSSAHEAFRHLER</sequence>
<keyword evidence="1" id="KW-1133">Transmembrane helix</keyword>
<dbReference type="RefSeq" id="WP_312896429.1">
    <property type="nucleotide sequence ID" value="NZ_JACHIN010000005.1"/>
</dbReference>
<dbReference type="Proteomes" id="UP000568380">
    <property type="component" value="Unassembled WGS sequence"/>
</dbReference>
<proteinExistence type="predicted"/>
<feature type="transmembrane region" description="Helical" evidence="1">
    <location>
        <begin position="75"/>
        <end position="94"/>
    </location>
</feature>
<evidence type="ECO:0000313" key="2">
    <source>
        <dbReference type="EMBL" id="MBB5078494.1"/>
    </source>
</evidence>